<proteinExistence type="predicted"/>
<dbReference type="STRING" id="69.GLE_2143"/>
<dbReference type="EMBL" id="CP013140">
    <property type="protein sequence ID" value="ALN57493.1"/>
    <property type="molecule type" value="Genomic_DNA"/>
</dbReference>
<dbReference type="Pfam" id="PF19523">
    <property type="entry name" value="DUF6053"/>
    <property type="match status" value="1"/>
</dbReference>
<accession>A0A0S2DFW1</accession>
<feature type="region of interest" description="Disordered" evidence="1">
    <location>
        <begin position="18"/>
        <end position="46"/>
    </location>
</feature>
<evidence type="ECO:0000313" key="2">
    <source>
        <dbReference type="EMBL" id="ALN57493.1"/>
    </source>
</evidence>
<evidence type="ECO:0000313" key="3">
    <source>
        <dbReference type="Proteomes" id="UP000061569"/>
    </source>
</evidence>
<dbReference type="InterPro" id="IPR046116">
    <property type="entry name" value="DUF6053"/>
</dbReference>
<evidence type="ECO:0000256" key="1">
    <source>
        <dbReference type="SAM" id="MobiDB-lite"/>
    </source>
</evidence>
<protein>
    <submittedName>
        <fullName evidence="2">Uncharacterized protein</fullName>
    </submittedName>
</protein>
<reference evidence="2 3" key="1">
    <citation type="submission" date="2015-11" db="EMBL/GenBank/DDBJ databases">
        <title>Genome sequences of Lysobacter enzymogenes strain C3 and Lysobacter antibioticus ATCC 29479.</title>
        <authorList>
            <person name="Kobayashi D.Y."/>
        </authorList>
    </citation>
    <scope>NUCLEOTIDE SEQUENCE [LARGE SCALE GENOMIC DNA]</scope>
    <source>
        <strain evidence="2 3">C3</strain>
    </source>
</reference>
<dbReference type="PATRIC" id="fig|69.6.peg.2107"/>
<gene>
    <name evidence="2" type="ORF">GLE_2143</name>
</gene>
<sequence>MAFVEGPSGPMPLFQIAATGSKSIGPEGPPTKAGFPSASQRLRMKT</sequence>
<name>A0A0S2DFW1_LYSEN</name>
<organism evidence="2 3">
    <name type="scientific">Lysobacter enzymogenes</name>
    <dbReference type="NCBI Taxonomy" id="69"/>
    <lineage>
        <taxon>Bacteria</taxon>
        <taxon>Pseudomonadati</taxon>
        <taxon>Pseudomonadota</taxon>
        <taxon>Gammaproteobacteria</taxon>
        <taxon>Lysobacterales</taxon>
        <taxon>Lysobacteraceae</taxon>
        <taxon>Lysobacter</taxon>
    </lineage>
</organism>
<dbReference type="KEGG" id="lez:GLE_2143"/>
<dbReference type="AlphaFoldDB" id="A0A0S2DFW1"/>
<dbReference type="Proteomes" id="UP000061569">
    <property type="component" value="Chromosome"/>
</dbReference>